<evidence type="ECO:0000256" key="6">
    <source>
        <dbReference type="PIRSR" id="PIRSR006468-1"/>
    </source>
</evidence>
<dbReference type="InterPro" id="IPR033939">
    <property type="entry name" value="BCAT_family"/>
</dbReference>
<comment type="catalytic activity">
    <reaction evidence="9">
        <text>L-isoleucine + 2-oxoglutarate = (S)-3-methyl-2-oxopentanoate + L-glutamate</text>
        <dbReference type="Rhea" id="RHEA:24801"/>
        <dbReference type="ChEBI" id="CHEBI:16810"/>
        <dbReference type="ChEBI" id="CHEBI:29985"/>
        <dbReference type="ChEBI" id="CHEBI:35146"/>
        <dbReference type="ChEBI" id="CHEBI:58045"/>
        <dbReference type="EC" id="2.6.1.42"/>
    </reaction>
</comment>
<evidence type="ECO:0000256" key="3">
    <source>
        <dbReference type="ARBA" id="ARBA00022576"/>
    </source>
</evidence>
<comment type="caution">
    <text evidence="10">The sequence shown here is derived from an EMBL/GenBank/DDBJ whole genome shotgun (WGS) entry which is preliminary data.</text>
</comment>
<proteinExistence type="inferred from homology"/>
<keyword evidence="3 9" id="KW-0032">Aminotransferase</keyword>
<dbReference type="EC" id="2.6.1.42" evidence="9"/>
<accession>A0A6A6L1Y5</accession>
<evidence type="ECO:0000256" key="2">
    <source>
        <dbReference type="ARBA" id="ARBA00009320"/>
    </source>
</evidence>
<dbReference type="FunFam" id="3.20.10.10:FF:000003">
    <property type="entry name" value="Branched-chain-amino-acid aminotransferase"/>
    <property type="match status" value="1"/>
</dbReference>
<evidence type="ECO:0000256" key="5">
    <source>
        <dbReference type="ARBA" id="ARBA00022898"/>
    </source>
</evidence>
<keyword evidence="9" id="KW-0100">Branched-chain amino acid biosynthesis</keyword>
<dbReference type="InterPro" id="IPR043132">
    <property type="entry name" value="BCAT-like_C"/>
</dbReference>
<dbReference type="EMBL" id="JAAGAX010000013">
    <property type="protein sequence ID" value="KAF2294248.1"/>
    <property type="molecule type" value="Genomic_DNA"/>
</dbReference>
<keyword evidence="4 9" id="KW-0808">Transferase</keyword>
<dbReference type="PIRSF" id="PIRSF006468">
    <property type="entry name" value="BCAT1"/>
    <property type="match status" value="1"/>
</dbReference>
<evidence type="ECO:0000313" key="11">
    <source>
        <dbReference type="Proteomes" id="UP000467840"/>
    </source>
</evidence>
<keyword evidence="5 8" id="KW-0663">Pyridoxal phosphate</keyword>
<dbReference type="GO" id="GO:0008652">
    <property type="term" value="P:amino acid biosynthetic process"/>
    <property type="evidence" value="ECO:0007669"/>
    <property type="project" value="UniProtKB-KW"/>
</dbReference>
<dbReference type="SUPFAM" id="SSF56752">
    <property type="entry name" value="D-aminoacid aminotransferase-like PLP-dependent enzymes"/>
    <property type="match status" value="1"/>
</dbReference>
<dbReference type="GO" id="GO:0004084">
    <property type="term" value="F:branched-chain-amino-acid transaminase activity"/>
    <property type="evidence" value="ECO:0007669"/>
    <property type="project" value="UniProtKB-EC"/>
</dbReference>
<dbReference type="Pfam" id="PF01063">
    <property type="entry name" value="Aminotran_4"/>
    <property type="match status" value="1"/>
</dbReference>
<dbReference type="Proteomes" id="UP000467840">
    <property type="component" value="Chromosome 7"/>
</dbReference>
<dbReference type="InterPro" id="IPR043131">
    <property type="entry name" value="BCAT-like_N"/>
</dbReference>
<dbReference type="Gene3D" id="3.20.10.10">
    <property type="entry name" value="D-amino Acid Aminotransferase, subunit A, domain 2"/>
    <property type="match status" value="1"/>
</dbReference>
<keyword evidence="9" id="KW-0028">Amino-acid biosynthesis</keyword>
<comment type="cofactor">
    <cofactor evidence="1 8">
        <name>pyridoxal 5'-phosphate</name>
        <dbReference type="ChEBI" id="CHEBI:597326"/>
    </cofactor>
</comment>
<comment type="similarity">
    <text evidence="2 7">Belongs to the class-IV pyridoxal-phosphate-dependent aminotransferase family.</text>
</comment>
<dbReference type="InterPro" id="IPR018300">
    <property type="entry name" value="Aminotrans_IV_CS"/>
</dbReference>
<reference evidence="10 11" key="1">
    <citation type="journal article" date="2020" name="Mol. Plant">
        <title>The Chromosome-Based Rubber Tree Genome Provides New Insights into Spurge Genome Evolution and Rubber Biosynthesis.</title>
        <authorList>
            <person name="Liu J."/>
            <person name="Shi C."/>
            <person name="Shi C.C."/>
            <person name="Li W."/>
            <person name="Zhang Q.J."/>
            <person name="Zhang Y."/>
            <person name="Li K."/>
            <person name="Lu H.F."/>
            <person name="Shi C."/>
            <person name="Zhu S.T."/>
            <person name="Xiao Z.Y."/>
            <person name="Nan H."/>
            <person name="Yue Y."/>
            <person name="Zhu X.G."/>
            <person name="Wu Y."/>
            <person name="Hong X.N."/>
            <person name="Fan G.Y."/>
            <person name="Tong Y."/>
            <person name="Zhang D."/>
            <person name="Mao C.L."/>
            <person name="Liu Y.L."/>
            <person name="Hao S.J."/>
            <person name="Liu W.Q."/>
            <person name="Lv M.Q."/>
            <person name="Zhang H.B."/>
            <person name="Liu Y."/>
            <person name="Hu-Tang G.R."/>
            <person name="Wang J.P."/>
            <person name="Wang J.H."/>
            <person name="Sun Y.H."/>
            <person name="Ni S.B."/>
            <person name="Chen W.B."/>
            <person name="Zhang X.C."/>
            <person name="Jiao Y.N."/>
            <person name="Eichler E.E."/>
            <person name="Li G.H."/>
            <person name="Liu X."/>
            <person name="Gao L.Z."/>
        </authorList>
    </citation>
    <scope>NUCLEOTIDE SEQUENCE [LARGE SCALE GENOMIC DNA]</scope>
    <source>
        <strain evidence="11">cv. GT1</strain>
        <tissue evidence="10">Leaf</tissue>
    </source>
</reference>
<dbReference type="AlphaFoldDB" id="A0A6A6L1Y5"/>
<evidence type="ECO:0000313" key="10">
    <source>
        <dbReference type="EMBL" id="KAF2294248.1"/>
    </source>
</evidence>
<dbReference type="NCBIfam" id="TIGR01123">
    <property type="entry name" value="ilvE_II"/>
    <property type="match status" value="1"/>
</dbReference>
<name>A0A6A6L1Y5_HEVBR</name>
<comment type="catalytic activity">
    <reaction evidence="9">
        <text>L-leucine + 2-oxoglutarate = 4-methyl-2-oxopentanoate + L-glutamate</text>
        <dbReference type="Rhea" id="RHEA:18321"/>
        <dbReference type="ChEBI" id="CHEBI:16810"/>
        <dbReference type="ChEBI" id="CHEBI:17865"/>
        <dbReference type="ChEBI" id="CHEBI:29985"/>
        <dbReference type="ChEBI" id="CHEBI:57427"/>
        <dbReference type="EC" id="2.6.1.42"/>
    </reaction>
</comment>
<evidence type="ECO:0000256" key="8">
    <source>
        <dbReference type="RuleBase" id="RU004516"/>
    </source>
</evidence>
<dbReference type="NCBIfam" id="NF009897">
    <property type="entry name" value="PRK13357.1"/>
    <property type="match status" value="1"/>
</dbReference>
<feature type="modified residue" description="N6-(pyridoxal phosphate)lysine" evidence="6">
    <location>
        <position position="196"/>
    </location>
</feature>
<dbReference type="Gene3D" id="3.30.470.10">
    <property type="match status" value="1"/>
</dbReference>
<dbReference type="InterPro" id="IPR001544">
    <property type="entry name" value="Aminotrans_IV"/>
</dbReference>
<evidence type="ECO:0000256" key="1">
    <source>
        <dbReference type="ARBA" id="ARBA00001933"/>
    </source>
</evidence>
<evidence type="ECO:0000256" key="4">
    <source>
        <dbReference type="ARBA" id="ARBA00022679"/>
    </source>
</evidence>
<dbReference type="PANTHER" id="PTHR42825">
    <property type="entry name" value="AMINO ACID AMINOTRANSFERASE"/>
    <property type="match status" value="1"/>
</dbReference>
<protein>
    <recommendedName>
        <fullName evidence="9">Branched-chain-amino-acid aminotransferase</fullName>
        <ecNumber evidence="9">2.6.1.42</ecNumber>
    </recommendedName>
</protein>
<evidence type="ECO:0000256" key="9">
    <source>
        <dbReference type="RuleBase" id="RU004517"/>
    </source>
</evidence>
<comment type="catalytic activity">
    <reaction evidence="9">
        <text>L-valine + 2-oxoglutarate = 3-methyl-2-oxobutanoate + L-glutamate</text>
        <dbReference type="Rhea" id="RHEA:24813"/>
        <dbReference type="ChEBI" id="CHEBI:11851"/>
        <dbReference type="ChEBI" id="CHEBI:16810"/>
        <dbReference type="ChEBI" id="CHEBI:29985"/>
        <dbReference type="ChEBI" id="CHEBI:57762"/>
        <dbReference type="EC" id="2.6.1.42"/>
    </reaction>
</comment>
<dbReference type="InterPro" id="IPR036038">
    <property type="entry name" value="Aminotransferase-like"/>
</dbReference>
<keyword evidence="11" id="KW-1185">Reference proteome</keyword>
<evidence type="ECO:0000256" key="7">
    <source>
        <dbReference type="RuleBase" id="RU004106"/>
    </source>
</evidence>
<dbReference type="InterPro" id="IPR005786">
    <property type="entry name" value="B_amino_transII"/>
</dbReference>
<gene>
    <name evidence="10" type="ORF">GH714_008584</name>
</gene>
<dbReference type="GO" id="GO:0009082">
    <property type="term" value="P:branched-chain amino acid biosynthetic process"/>
    <property type="evidence" value="ECO:0007669"/>
    <property type="project" value="UniProtKB-KW"/>
</dbReference>
<dbReference type="PANTHER" id="PTHR42825:SF28">
    <property type="entry name" value="BRANCHED-CHAIN-AMINO-ACID AMINOTRANSFERASE 7-RELATED"/>
    <property type="match status" value="1"/>
</dbReference>
<organism evidence="10 11">
    <name type="scientific">Hevea brasiliensis</name>
    <name type="common">Para rubber tree</name>
    <name type="synonym">Siphonia brasiliensis</name>
    <dbReference type="NCBI Taxonomy" id="3981"/>
    <lineage>
        <taxon>Eukaryota</taxon>
        <taxon>Viridiplantae</taxon>
        <taxon>Streptophyta</taxon>
        <taxon>Embryophyta</taxon>
        <taxon>Tracheophyta</taxon>
        <taxon>Spermatophyta</taxon>
        <taxon>Magnoliopsida</taxon>
        <taxon>eudicotyledons</taxon>
        <taxon>Gunneridae</taxon>
        <taxon>Pentapetalae</taxon>
        <taxon>rosids</taxon>
        <taxon>fabids</taxon>
        <taxon>Malpighiales</taxon>
        <taxon>Euphorbiaceae</taxon>
        <taxon>Crotonoideae</taxon>
        <taxon>Micrandreae</taxon>
        <taxon>Hevea</taxon>
    </lineage>
</organism>
<dbReference type="CDD" id="cd01557">
    <property type="entry name" value="BCAT_beta_family"/>
    <property type="match status" value="1"/>
</dbReference>
<dbReference type="PROSITE" id="PS00770">
    <property type="entry name" value="AA_TRANSFER_CLASS_4"/>
    <property type="match status" value="1"/>
</dbReference>
<sequence>MFLCFDQSSNGGEKCNFFNWDRLGFSLIPTDYMYTMSCSIDQKFTFSQGKLIPYGNIQLSPCSGILNYGQGLLEGLKAYKGEDNHIRLFRLAENALRMQTGAERMFMPSPSVGQFIDAVKQTALANKRWIPPVGKGSLYIRPLLMGTGPTLGLGPAPECTFLIYASPVGNYSMGPLHFLVEDNAYRAIPGGTGGIKAITNYSPVYKAILQAKAKGFSDVLFLDAVTRKTIEEASGCNIFIVKGNVISTPAVNGSVLPGITRKSIIEIALDIGYQMEERSILLEELLDADEAFCTGTAMVVNPVGSVTYHEKRINYKTGADTVSQKLLANLTGIQTGCIEDKKGWTMKID</sequence>